<dbReference type="RefSeq" id="WP_037516382.1">
    <property type="nucleotide sequence ID" value="NZ_JGVR01000001.1"/>
</dbReference>
<reference evidence="2 3" key="1">
    <citation type="submission" date="2014-03" db="EMBL/GenBank/DDBJ databases">
        <title>Genome sequence of Sphingobium yanoikuyae B1.</title>
        <authorList>
            <person name="Gan H.M."/>
            <person name="Gan H.Y."/>
            <person name="Savka M.A."/>
        </authorList>
    </citation>
    <scope>NUCLEOTIDE SEQUENCE [LARGE SCALE GENOMIC DNA]</scope>
    <source>
        <strain evidence="2 3">B1</strain>
    </source>
</reference>
<organism evidence="2 3">
    <name type="scientific">Sphingobium yanoikuyae</name>
    <name type="common">Sphingomonas yanoikuyae</name>
    <dbReference type="NCBI Taxonomy" id="13690"/>
    <lineage>
        <taxon>Bacteria</taxon>
        <taxon>Pseudomonadati</taxon>
        <taxon>Pseudomonadota</taxon>
        <taxon>Alphaproteobacteria</taxon>
        <taxon>Sphingomonadales</taxon>
        <taxon>Sphingomonadaceae</taxon>
        <taxon>Sphingobium</taxon>
    </lineage>
</organism>
<protein>
    <submittedName>
        <fullName evidence="2">Uncharacterized protein</fullName>
    </submittedName>
</protein>
<keyword evidence="1" id="KW-1133">Transmembrane helix</keyword>
<dbReference type="Proteomes" id="UP000028534">
    <property type="component" value="Unassembled WGS sequence"/>
</dbReference>
<feature type="transmembrane region" description="Helical" evidence="1">
    <location>
        <begin position="403"/>
        <end position="420"/>
    </location>
</feature>
<feature type="transmembrane region" description="Helical" evidence="1">
    <location>
        <begin position="67"/>
        <end position="86"/>
    </location>
</feature>
<feature type="transmembrane region" description="Helical" evidence="1">
    <location>
        <begin position="436"/>
        <end position="455"/>
    </location>
</feature>
<dbReference type="AlphaFoldDB" id="A0A084EUV6"/>
<dbReference type="EMBL" id="JGVR01000001">
    <property type="protein sequence ID" value="KEZ21748.1"/>
    <property type="molecule type" value="Genomic_DNA"/>
</dbReference>
<keyword evidence="1" id="KW-0472">Membrane</keyword>
<evidence type="ECO:0000256" key="1">
    <source>
        <dbReference type="SAM" id="Phobius"/>
    </source>
</evidence>
<dbReference type="PATRIC" id="fig|13690.10.peg.439"/>
<feature type="transmembrane region" description="Helical" evidence="1">
    <location>
        <begin position="322"/>
        <end position="340"/>
    </location>
</feature>
<proteinExistence type="predicted"/>
<comment type="caution">
    <text evidence="2">The sequence shown here is derived from an EMBL/GenBank/DDBJ whole genome shotgun (WGS) entry which is preliminary data.</text>
</comment>
<feature type="transmembrane region" description="Helical" evidence="1">
    <location>
        <begin position="188"/>
        <end position="209"/>
    </location>
</feature>
<feature type="transmembrane region" description="Helical" evidence="1">
    <location>
        <begin position="347"/>
        <end position="365"/>
    </location>
</feature>
<dbReference type="eggNOG" id="ENOG502ZBHG">
    <property type="taxonomic scope" value="Bacteria"/>
</dbReference>
<name>A0A084EUV6_SPHYA</name>
<feature type="transmembrane region" description="Helical" evidence="1">
    <location>
        <begin position="221"/>
        <end position="247"/>
    </location>
</feature>
<evidence type="ECO:0000313" key="2">
    <source>
        <dbReference type="EMBL" id="KEZ21748.1"/>
    </source>
</evidence>
<accession>A0A084EUV6</accession>
<keyword evidence="1" id="KW-0812">Transmembrane</keyword>
<feature type="transmembrane region" description="Helical" evidence="1">
    <location>
        <begin position="492"/>
        <end position="514"/>
    </location>
</feature>
<feature type="transmembrane region" description="Helical" evidence="1">
    <location>
        <begin position="98"/>
        <end position="118"/>
    </location>
</feature>
<feature type="transmembrane region" description="Helical" evidence="1">
    <location>
        <begin position="12"/>
        <end position="32"/>
    </location>
</feature>
<feature type="transmembrane region" description="Helical" evidence="1">
    <location>
        <begin position="461"/>
        <end position="480"/>
    </location>
</feature>
<gene>
    <name evidence="2" type="ORF">CP98_00427</name>
</gene>
<sequence length="662" mass="74160">MPYLFQDLFALVLATILAPLILYLPGLGLVRLLPRCGVAVEGSWERIGWAMLLGLSILPVLDTLMIRFGGIPAMLLLNGLLALWGARLRGVNIRHWRAIFPLLVAAMLWWLICAWSYVDIDINGSLYQSFTILDLVKHAAVTEQIVREGIPFSDPFYARDGVAGYYHYFYVWPAAIRWIGGDLISARMAFVATAYWAGFAVIALIWRIMADAAFIRPSRDYRLLMLAILFCFMSGADLLFMLFRFLVTHRIEPQLDTWNSEVRTLGTSLIWVPHHVSAMVAAWTGMLLLVHPERKSGGAWQPICLALMAGTAFATMFGLSTWIAIGIAPFLVGWACLTLWRRNIRLLIAGVTALVLSIPQFHDILDARTDGSFPLGIGVRSFTPFLEDDSIGQQLLRIPLLPLNYGLELGLCAIGAYYYWSHRKGRSDRGAPTRALLFWSTLVTLFVASFLRSTIIYNDLGWRVILFTVMATIIWTLRYAQSIPSLRKLRPLAMTLLVLGLAGTTWDIIGLRIIRSPLFPVRPIELNNAPPISHALRDAYGWADRHLPADAVLQYNPTITARGIDFGLYGHNWPSIADFQANLFGASQKQVDDRLAVVAPIFNQSLATSEMMARARAARIDYLLFTQRDPVWRAHHAPPTTTPCLYRTPLICVLAVPSEGRP</sequence>
<feature type="transmembrane region" description="Helical" evidence="1">
    <location>
        <begin position="267"/>
        <end position="290"/>
    </location>
</feature>
<evidence type="ECO:0000313" key="3">
    <source>
        <dbReference type="Proteomes" id="UP000028534"/>
    </source>
</evidence>